<feature type="region of interest" description="Disordered" evidence="6">
    <location>
        <begin position="258"/>
        <end position="283"/>
    </location>
</feature>
<dbReference type="GeneID" id="63833007"/>
<reference evidence="9" key="1">
    <citation type="journal article" date="2020" name="Phytopathology">
        <title>Genome sequence of the chestnut blight fungus Cryphonectria parasitica EP155: A fundamental resource for an archetypical invasive plant pathogen.</title>
        <authorList>
            <person name="Crouch J.A."/>
            <person name="Dawe A."/>
            <person name="Aerts A."/>
            <person name="Barry K."/>
            <person name="Churchill A.C.L."/>
            <person name="Grimwood J."/>
            <person name="Hillman B."/>
            <person name="Milgroom M.G."/>
            <person name="Pangilinan J."/>
            <person name="Smith M."/>
            <person name="Salamov A."/>
            <person name="Schmutz J."/>
            <person name="Yadav J."/>
            <person name="Grigoriev I.V."/>
            <person name="Nuss D."/>
        </authorList>
    </citation>
    <scope>NUCLEOTIDE SEQUENCE</scope>
    <source>
        <strain evidence="9">EP155</strain>
    </source>
</reference>
<proteinExistence type="inferred from homology"/>
<keyword evidence="2 7" id="KW-0812">Transmembrane</keyword>
<evidence type="ECO:0000256" key="2">
    <source>
        <dbReference type="ARBA" id="ARBA00022692"/>
    </source>
</evidence>
<evidence type="ECO:0000259" key="8">
    <source>
        <dbReference type="Pfam" id="PF20684"/>
    </source>
</evidence>
<evidence type="ECO:0000256" key="6">
    <source>
        <dbReference type="SAM" id="MobiDB-lite"/>
    </source>
</evidence>
<gene>
    <name evidence="9" type="ORF">M406DRAFT_231598</name>
</gene>
<dbReference type="InterPro" id="IPR049326">
    <property type="entry name" value="Rhodopsin_dom_fungi"/>
</dbReference>
<protein>
    <recommendedName>
        <fullName evidence="8">Rhodopsin domain-containing protein</fullName>
    </recommendedName>
</protein>
<dbReference type="PANTHER" id="PTHR33048:SF47">
    <property type="entry name" value="INTEGRAL MEMBRANE PROTEIN-RELATED"/>
    <property type="match status" value="1"/>
</dbReference>
<feature type="transmembrane region" description="Helical" evidence="7">
    <location>
        <begin position="53"/>
        <end position="74"/>
    </location>
</feature>
<dbReference type="OrthoDB" id="3934549at2759"/>
<evidence type="ECO:0000313" key="10">
    <source>
        <dbReference type="Proteomes" id="UP000803844"/>
    </source>
</evidence>
<keyword evidence="10" id="KW-1185">Reference proteome</keyword>
<feature type="transmembrane region" description="Helical" evidence="7">
    <location>
        <begin position="182"/>
        <end position="203"/>
    </location>
</feature>
<keyword evidence="3 7" id="KW-1133">Transmembrane helix</keyword>
<evidence type="ECO:0000256" key="1">
    <source>
        <dbReference type="ARBA" id="ARBA00004141"/>
    </source>
</evidence>
<sequence>SSVDPSTLTPEYVATNEAPEVLRILTVMTAISTLFCGLRIATRYHRSVESIGLDDWLLVAAVGLYVGGFIYPTVIATIKASVLAMYYRIFPTKFIKTGVICLGVFTAAWWVAVVLVTIFQCNPISAAWVLELQPSVNPTSKCINNNAFFIGNAVPNIFTDLCIMLLPLREVYKLHIRTSQKIALGGVFLLGIMVIVSSTLKLNVTVQLFSEEHADYTYGLKDFIIWAMVETAVGIISASLPPLRPLLNAGLRTLGISRNTSKNRSGRTDLVTIGGGSAKKSSK</sequence>
<dbReference type="EMBL" id="MU032346">
    <property type="protein sequence ID" value="KAF3766673.1"/>
    <property type="molecule type" value="Genomic_DNA"/>
</dbReference>
<evidence type="ECO:0000256" key="5">
    <source>
        <dbReference type="ARBA" id="ARBA00038359"/>
    </source>
</evidence>
<feature type="non-terminal residue" evidence="9">
    <location>
        <position position="1"/>
    </location>
</feature>
<dbReference type="InterPro" id="IPR052337">
    <property type="entry name" value="SAT4-like"/>
</dbReference>
<feature type="transmembrane region" description="Helical" evidence="7">
    <location>
        <begin position="21"/>
        <end position="41"/>
    </location>
</feature>
<evidence type="ECO:0000313" key="9">
    <source>
        <dbReference type="EMBL" id="KAF3766673.1"/>
    </source>
</evidence>
<evidence type="ECO:0000256" key="7">
    <source>
        <dbReference type="SAM" id="Phobius"/>
    </source>
</evidence>
<evidence type="ECO:0000256" key="3">
    <source>
        <dbReference type="ARBA" id="ARBA00022989"/>
    </source>
</evidence>
<dbReference type="GO" id="GO:0016020">
    <property type="term" value="C:membrane"/>
    <property type="evidence" value="ECO:0007669"/>
    <property type="project" value="UniProtKB-SubCell"/>
</dbReference>
<accession>A0A9P4Y523</accession>
<name>A0A9P4Y523_CRYP1</name>
<comment type="caution">
    <text evidence="9">The sequence shown here is derived from an EMBL/GenBank/DDBJ whole genome shotgun (WGS) entry which is preliminary data.</text>
</comment>
<dbReference type="PANTHER" id="PTHR33048">
    <property type="entry name" value="PTH11-LIKE INTEGRAL MEMBRANE PROTEIN (AFU_ORTHOLOGUE AFUA_5G11245)"/>
    <property type="match status" value="1"/>
</dbReference>
<dbReference type="AlphaFoldDB" id="A0A9P4Y523"/>
<comment type="subcellular location">
    <subcellularLocation>
        <location evidence="1">Membrane</location>
        <topology evidence="1">Multi-pass membrane protein</topology>
    </subcellularLocation>
</comment>
<keyword evidence="4 7" id="KW-0472">Membrane</keyword>
<feature type="domain" description="Rhodopsin" evidence="8">
    <location>
        <begin position="64"/>
        <end position="248"/>
    </location>
</feature>
<evidence type="ECO:0000256" key="4">
    <source>
        <dbReference type="ARBA" id="ARBA00023136"/>
    </source>
</evidence>
<organism evidence="9 10">
    <name type="scientific">Cryphonectria parasitica (strain ATCC 38755 / EP155)</name>
    <dbReference type="NCBI Taxonomy" id="660469"/>
    <lineage>
        <taxon>Eukaryota</taxon>
        <taxon>Fungi</taxon>
        <taxon>Dikarya</taxon>
        <taxon>Ascomycota</taxon>
        <taxon>Pezizomycotina</taxon>
        <taxon>Sordariomycetes</taxon>
        <taxon>Sordariomycetidae</taxon>
        <taxon>Diaporthales</taxon>
        <taxon>Cryphonectriaceae</taxon>
        <taxon>Cryphonectria-Endothia species complex</taxon>
        <taxon>Cryphonectria</taxon>
    </lineage>
</organism>
<feature type="transmembrane region" description="Helical" evidence="7">
    <location>
        <begin position="94"/>
        <end position="119"/>
    </location>
</feature>
<dbReference type="Pfam" id="PF20684">
    <property type="entry name" value="Fung_rhodopsin"/>
    <property type="match status" value="1"/>
</dbReference>
<feature type="transmembrane region" description="Helical" evidence="7">
    <location>
        <begin position="223"/>
        <end position="243"/>
    </location>
</feature>
<comment type="similarity">
    <text evidence="5">Belongs to the SAT4 family.</text>
</comment>
<dbReference type="Proteomes" id="UP000803844">
    <property type="component" value="Unassembled WGS sequence"/>
</dbReference>
<dbReference type="RefSeq" id="XP_040777634.1">
    <property type="nucleotide sequence ID" value="XM_040915878.1"/>
</dbReference>
<feature type="non-terminal residue" evidence="9">
    <location>
        <position position="283"/>
    </location>
</feature>